<protein>
    <submittedName>
        <fullName evidence="1">Uncharacterized protein</fullName>
    </submittedName>
</protein>
<gene>
    <name evidence="1" type="ORF">GHA01_25120</name>
</gene>
<organism evidence="1 2">
    <name type="scientific">Novacetimonas hansenii</name>
    <name type="common">Komagataeibacter hansenii</name>
    <dbReference type="NCBI Taxonomy" id="436"/>
    <lineage>
        <taxon>Bacteria</taxon>
        <taxon>Pseudomonadati</taxon>
        <taxon>Pseudomonadota</taxon>
        <taxon>Alphaproteobacteria</taxon>
        <taxon>Acetobacterales</taxon>
        <taxon>Acetobacteraceae</taxon>
        <taxon>Novacetimonas</taxon>
    </lineage>
</organism>
<dbReference type="Proteomes" id="UP000319478">
    <property type="component" value="Unassembled WGS sequence"/>
</dbReference>
<dbReference type="EMBL" id="BJNN01000128">
    <property type="protein sequence ID" value="GEC64663.1"/>
    <property type="molecule type" value="Genomic_DNA"/>
</dbReference>
<comment type="caution">
    <text evidence="1">The sequence shown here is derived from an EMBL/GenBank/DDBJ whole genome shotgun (WGS) entry which is preliminary data.</text>
</comment>
<accession>A0ABQ0SHE3</accession>
<reference evidence="1 2" key="1">
    <citation type="submission" date="2019-06" db="EMBL/GenBank/DDBJ databases">
        <title>Whole genome shotgun sequence of Komagataeibacter hansenii NBRC 14820.</title>
        <authorList>
            <person name="Hosoyama A."/>
            <person name="Uohara A."/>
            <person name="Ohji S."/>
            <person name="Ichikawa N."/>
        </authorList>
    </citation>
    <scope>NUCLEOTIDE SEQUENCE [LARGE SCALE GENOMIC DNA]</scope>
    <source>
        <strain evidence="1 2">NBRC 14820</strain>
    </source>
</reference>
<sequence length="77" mass="8986">MARSSVPHASYFGYDLIENRGYDLTNVHYSSDPSVRYSTSNEFLMIILEIYNKQYNTLKYIEIFHHFTPSALTVLTT</sequence>
<keyword evidence="2" id="KW-1185">Reference proteome</keyword>
<name>A0ABQ0SHE3_NOVHA</name>
<proteinExistence type="predicted"/>
<evidence type="ECO:0000313" key="2">
    <source>
        <dbReference type="Proteomes" id="UP000319478"/>
    </source>
</evidence>
<evidence type="ECO:0000313" key="1">
    <source>
        <dbReference type="EMBL" id="GEC64663.1"/>
    </source>
</evidence>